<evidence type="ECO:0000256" key="5">
    <source>
        <dbReference type="ARBA" id="ARBA00022692"/>
    </source>
</evidence>
<gene>
    <name evidence="8" type="ORF">MNBD_GAMMA16-1371</name>
</gene>
<dbReference type="Pfam" id="PF01203">
    <property type="entry name" value="T2SSN"/>
    <property type="match status" value="1"/>
</dbReference>
<evidence type="ECO:0000256" key="4">
    <source>
        <dbReference type="ARBA" id="ARBA00022519"/>
    </source>
</evidence>
<evidence type="ECO:0000256" key="6">
    <source>
        <dbReference type="ARBA" id="ARBA00022927"/>
    </source>
</evidence>
<sequence length="260" mass="28376">MKKITSKLALVLLVFIIFLVMQFPAGQAYALLAGQLGNVQLYEPEGTLWQGKAKALDVDNQRFQNIEWQLKPWSIVLGRLNIDWSFDNGDAYGSGTAGLGLGSVIKLSEVEASLPSTMVQPYLPDMPAKLGGVFSVDLNELYYDKSTAVLQSIEGQLVWRNAAITVLNEVPLGEFQFTMTTDDSGIAGHLKEADTSDLLAEGQLLLATDNSYKFAATLKVRNPAQRRDLAQGINFIGRLDGEGQVKLNYSGQLNTRSDGS</sequence>
<evidence type="ECO:0000313" key="8">
    <source>
        <dbReference type="EMBL" id="VAW85498.1"/>
    </source>
</evidence>
<evidence type="ECO:0000256" key="7">
    <source>
        <dbReference type="ARBA" id="ARBA00023136"/>
    </source>
</evidence>
<accession>A0A3B0YWV0</accession>
<name>A0A3B0YWV0_9ZZZZ</name>
<evidence type="ECO:0000256" key="3">
    <source>
        <dbReference type="ARBA" id="ARBA00022475"/>
    </source>
</evidence>
<protein>
    <recommendedName>
        <fullName evidence="9">General secretion pathway protein N</fullName>
    </recommendedName>
</protein>
<keyword evidence="7" id="KW-0472">Membrane</keyword>
<dbReference type="GO" id="GO:0015628">
    <property type="term" value="P:protein secretion by the type II secretion system"/>
    <property type="evidence" value="ECO:0007669"/>
    <property type="project" value="InterPro"/>
</dbReference>
<evidence type="ECO:0000256" key="2">
    <source>
        <dbReference type="ARBA" id="ARBA00022448"/>
    </source>
</evidence>
<dbReference type="AlphaFoldDB" id="A0A3B0YWV0"/>
<keyword evidence="5" id="KW-0812">Transmembrane</keyword>
<organism evidence="8">
    <name type="scientific">hydrothermal vent metagenome</name>
    <dbReference type="NCBI Taxonomy" id="652676"/>
    <lineage>
        <taxon>unclassified sequences</taxon>
        <taxon>metagenomes</taxon>
        <taxon>ecological metagenomes</taxon>
    </lineage>
</organism>
<dbReference type="GO" id="GO:0005886">
    <property type="term" value="C:plasma membrane"/>
    <property type="evidence" value="ECO:0007669"/>
    <property type="project" value="UniProtKB-SubCell"/>
</dbReference>
<keyword evidence="6" id="KW-0653">Protein transport</keyword>
<keyword evidence="2" id="KW-0813">Transport</keyword>
<keyword evidence="4" id="KW-0997">Cell inner membrane</keyword>
<comment type="subcellular location">
    <subcellularLocation>
        <location evidence="1">Cell inner membrane</location>
    </subcellularLocation>
</comment>
<evidence type="ECO:0008006" key="9">
    <source>
        <dbReference type="Google" id="ProtNLM"/>
    </source>
</evidence>
<dbReference type="InterPro" id="IPR022792">
    <property type="entry name" value="T2SS_protein-GspN"/>
</dbReference>
<evidence type="ECO:0000256" key="1">
    <source>
        <dbReference type="ARBA" id="ARBA00004533"/>
    </source>
</evidence>
<keyword evidence="3" id="KW-1003">Cell membrane</keyword>
<reference evidence="8" key="1">
    <citation type="submission" date="2018-06" db="EMBL/GenBank/DDBJ databases">
        <authorList>
            <person name="Zhirakovskaya E."/>
        </authorList>
    </citation>
    <scope>NUCLEOTIDE SEQUENCE</scope>
</reference>
<dbReference type="GO" id="GO:0015627">
    <property type="term" value="C:type II protein secretion system complex"/>
    <property type="evidence" value="ECO:0007669"/>
    <property type="project" value="InterPro"/>
</dbReference>
<proteinExistence type="predicted"/>
<dbReference type="EMBL" id="UOFO01000074">
    <property type="protein sequence ID" value="VAW85498.1"/>
    <property type="molecule type" value="Genomic_DNA"/>
</dbReference>